<dbReference type="InterPro" id="IPR045851">
    <property type="entry name" value="AMP-bd_C_sf"/>
</dbReference>
<dbReference type="STRING" id="13249.T1H934"/>
<evidence type="ECO:0000259" key="2">
    <source>
        <dbReference type="Pfam" id="PF13570"/>
    </source>
</evidence>
<name>T1H934_RHOPR</name>
<dbReference type="Gene3D" id="2.130.10.10">
    <property type="entry name" value="YVTN repeat-like/Quinoprotein amine dehydrogenase"/>
    <property type="match status" value="2"/>
</dbReference>
<dbReference type="EMBL" id="ACPB03005390">
    <property type="status" value="NOT_ANNOTATED_CDS"/>
    <property type="molecule type" value="Genomic_DNA"/>
</dbReference>
<dbReference type="GO" id="GO:0043041">
    <property type="term" value="P:amino acid activation for nonribosomal peptide biosynthetic process"/>
    <property type="evidence" value="ECO:0007669"/>
    <property type="project" value="TreeGrafter"/>
</dbReference>
<dbReference type="SUPFAM" id="SSF50998">
    <property type="entry name" value="Quinoprotein alcohol dehydrogenase-like"/>
    <property type="match status" value="1"/>
</dbReference>
<dbReference type="InParanoid" id="T1H934"/>
<dbReference type="HOGENOM" id="CLU_010423_0_0_1"/>
<feature type="domain" description="AMP-dependent synthetase/ligase" evidence="1">
    <location>
        <begin position="8"/>
        <end position="211"/>
    </location>
</feature>
<dbReference type="InterPro" id="IPR042099">
    <property type="entry name" value="ANL_N_sf"/>
</dbReference>
<reference evidence="3" key="1">
    <citation type="submission" date="2015-05" db="UniProtKB">
        <authorList>
            <consortium name="EnsemblMetazoa"/>
        </authorList>
    </citation>
    <scope>IDENTIFICATION</scope>
</reference>
<dbReference type="Gene3D" id="3.30.300.30">
    <property type="match status" value="1"/>
</dbReference>
<dbReference type="OMA" id="NGNVICC"/>
<dbReference type="InterPro" id="IPR011047">
    <property type="entry name" value="Quinoprotein_ADH-like_sf"/>
</dbReference>
<feature type="domain" description="Pyrrolo-quinoline quinone repeat" evidence="2">
    <location>
        <begin position="487"/>
        <end position="804"/>
    </location>
</feature>
<evidence type="ECO:0000313" key="4">
    <source>
        <dbReference type="Proteomes" id="UP000015103"/>
    </source>
</evidence>
<dbReference type="InterPro" id="IPR018391">
    <property type="entry name" value="PQQ_b-propeller_rpt"/>
</dbReference>
<dbReference type="VEuPathDB" id="VectorBase:RPRC000533"/>
<dbReference type="SUPFAM" id="SSF56801">
    <property type="entry name" value="Acetyl-CoA synthetase-like"/>
    <property type="match status" value="1"/>
</dbReference>
<accession>T1H934</accession>
<evidence type="ECO:0000313" key="3">
    <source>
        <dbReference type="EnsemblMetazoa" id="RPRC000533-PA"/>
    </source>
</evidence>
<dbReference type="AlphaFoldDB" id="T1H934"/>
<dbReference type="InterPro" id="IPR000873">
    <property type="entry name" value="AMP-dep_synth/lig_dom"/>
</dbReference>
<protein>
    <submittedName>
        <fullName evidence="3">AMP-binding domain-containing protein</fullName>
    </submittedName>
</protein>
<dbReference type="eggNOG" id="KOG1178">
    <property type="taxonomic scope" value="Eukaryota"/>
</dbReference>
<dbReference type="FunCoup" id="T1H934">
    <property type="interactions" value="721"/>
</dbReference>
<proteinExistence type="predicted"/>
<dbReference type="InterPro" id="IPR015943">
    <property type="entry name" value="WD40/YVTN_repeat-like_dom_sf"/>
</dbReference>
<dbReference type="PANTHER" id="PTHR44394">
    <property type="entry name" value="BETA-ALANINE-ACTIVATING ENZYME"/>
    <property type="match status" value="1"/>
</dbReference>
<dbReference type="Proteomes" id="UP000015103">
    <property type="component" value="Unassembled WGS sequence"/>
</dbReference>
<sequence length="804" mass="91055">AISVNEDDDSAFAYAVQTSGSTGKSKLVKVTHDCIVPNITCLSKIFKINENDVIYLSSPITFDPFIIEIFLALHNGASLCIVDKEVKLVSGELFKILHCKNGPTFIQTTPSIMKNWGNEVIKSKLFGTDTNLRIMVLGGESFPTKEELLAWKVPQKVSVYNIYGLTEISCWATINKVWPCDHPDISVGDPLSETIIKLEHCNENSVGEMYIVKKLPYYRATGDLFKEINKKYYYMGRKDDQIKRWGVITYLSDIESAAKKVGFLNCACISDYYQEEVKIGLFIFSENDVDLNFVRTKLRKELKSSSWPDNIFWVKNIPLTSHGKLDRQILINFLRNKTNKNEEDAFKNFWQHFTGSEISTKGFISSGGDSFSAIQFISALKQYHSVSNHFLGLLLKDNSYHHCWTELQKHLISLEIKRPPEEDGKKLKTEKKLKICVNTGEMSEEMLAVQGEVIYRNLKGRTFPTDYIHADVNDKEISLNIFWKYELGKCVDASPLVVGLRSLVIVGSHSGRIAVFNFLNGRLISECLLPNRIESSACITKCGRYYYVGCYDGCLYKISVRSAKIIWNFQTEDIIKSNCCLLEDNLIIGSYDKNVYKIDEDGILIWKTPVEGPILSEVNIRIGMVYVTTLASRLHVLDLMSGAELFRYDLSAPVFSSPVVEDDVIVIGAVDGMIQWRSLKSNAEVHKYKSDGQIFSSLTLFSDGKVHYLLYGSDRNLVCLKKRKFCWSIQLDSNIIATPTVVTTDQNTFIVVATCKGIIYLVNFDKRQIVKEFKLSGEIFSSPAVLNNKIIVGCRDDHVYCLSI</sequence>
<dbReference type="SMART" id="SM00564">
    <property type="entry name" value="PQQ"/>
    <property type="match status" value="6"/>
</dbReference>
<dbReference type="PANTHER" id="PTHR44394:SF1">
    <property type="entry name" value="BETA-ALANINE-ACTIVATING ENZYME"/>
    <property type="match status" value="1"/>
</dbReference>
<dbReference type="eggNOG" id="KOG4649">
    <property type="taxonomic scope" value="Eukaryota"/>
</dbReference>
<organism evidence="3 4">
    <name type="scientific">Rhodnius prolixus</name>
    <name type="common">Triatomid bug</name>
    <dbReference type="NCBI Taxonomy" id="13249"/>
    <lineage>
        <taxon>Eukaryota</taxon>
        <taxon>Metazoa</taxon>
        <taxon>Ecdysozoa</taxon>
        <taxon>Arthropoda</taxon>
        <taxon>Hexapoda</taxon>
        <taxon>Insecta</taxon>
        <taxon>Pterygota</taxon>
        <taxon>Neoptera</taxon>
        <taxon>Paraneoptera</taxon>
        <taxon>Hemiptera</taxon>
        <taxon>Heteroptera</taxon>
        <taxon>Panheteroptera</taxon>
        <taxon>Cimicomorpha</taxon>
        <taxon>Reduviidae</taxon>
        <taxon>Triatominae</taxon>
        <taxon>Rhodnius</taxon>
    </lineage>
</organism>
<dbReference type="InterPro" id="IPR002372">
    <property type="entry name" value="PQQ_rpt_dom"/>
</dbReference>
<dbReference type="InterPro" id="IPR052091">
    <property type="entry name" value="Beta-ala_Activ/Resist"/>
</dbReference>
<evidence type="ECO:0000259" key="1">
    <source>
        <dbReference type="Pfam" id="PF00501"/>
    </source>
</evidence>
<keyword evidence="4" id="KW-1185">Reference proteome</keyword>
<dbReference type="Gene3D" id="3.40.50.12780">
    <property type="entry name" value="N-terminal domain of ligase-like"/>
    <property type="match status" value="1"/>
</dbReference>
<dbReference type="EnsemblMetazoa" id="RPRC000533-RA">
    <property type="protein sequence ID" value="RPRC000533-PA"/>
    <property type="gene ID" value="RPRC000533"/>
</dbReference>
<dbReference type="Pfam" id="PF00501">
    <property type="entry name" value="AMP-binding"/>
    <property type="match status" value="1"/>
</dbReference>
<dbReference type="Pfam" id="PF13570">
    <property type="entry name" value="Beta-prop_ACSF4"/>
    <property type="match status" value="1"/>
</dbReference>